<evidence type="ECO:0000313" key="2">
    <source>
        <dbReference type="EMBL" id="SNT17194.1"/>
    </source>
</evidence>
<evidence type="ECO:0000313" key="3">
    <source>
        <dbReference type="Proteomes" id="UP000198393"/>
    </source>
</evidence>
<dbReference type="InterPro" id="IPR029058">
    <property type="entry name" value="AB_hydrolase_fold"/>
</dbReference>
<dbReference type="Proteomes" id="UP000198393">
    <property type="component" value="Unassembled WGS sequence"/>
</dbReference>
<dbReference type="SUPFAM" id="SSF53474">
    <property type="entry name" value="alpha/beta-Hydrolases"/>
    <property type="match status" value="1"/>
</dbReference>
<feature type="chain" id="PRO_5012782958" evidence="1">
    <location>
        <begin position="19"/>
        <end position="438"/>
    </location>
</feature>
<sequence>MRILYFISIILLSFNLMAQKPGIVTDSIICKHDKSQTYAVYLPSNYTEDKKWPIVYFFEPAARGKVPVQLYAEVAEELGYILACTNNSRNGSYDNSFKAADAIFVDTESRFSIDNSRIILSGFSGGSRLALSIAVITKAAYGVIGVGAAQPTVPHYMVLDRKNFKYAGLVGARDMNYLEHKTFQSLLNALSMDNLLLVSNLKHNWATPSDFRIALLWMQMVERPNDPGKFYEALYSKITVEKDSIPLSDLIYMDELTMEKPLINEKDKNTKKLLREESKIINKEQGMVKAIQDSIASAFNLNSSNNRSLNWLLKKVGQIKNLKEKSSSLYEIMMYDRVLNYMSAACYETGLSMKARGLIKQALIGIAIWEAVTENRVYANWLKARVYAQDKNTTLAIQHLEAALQSGKIQKTTIFRESDFIHLHEQQLFKDLIESYYN</sequence>
<protein>
    <submittedName>
        <fullName evidence="2">Uncharacterized protein</fullName>
    </submittedName>
</protein>
<accession>A0A239KJ64</accession>
<dbReference type="Gene3D" id="3.40.50.1820">
    <property type="entry name" value="alpha/beta hydrolase"/>
    <property type="match status" value="1"/>
</dbReference>
<reference evidence="2 3" key="1">
    <citation type="submission" date="2017-06" db="EMBL/GenBank/DDBJ databases">
        <authorList>
            <person name="Kim H.J."/>
            <person name="Triplett B.A."/>
        </authorList>
    </citation>
    <scope>NUCLEOTIDE SEQUENCE [LARGE SCALE GENOMIC DNA]</scope>
    <source>
        <strain evidence="2 3">DSM 19307</strain>
    </source>
</reference>
<evidence type="ECO:0000256" key="1">
    <source>
        <dbReference type="SAM" id="SignalP"/>
    </source>
</evidence>
<name>A0A239KJ64_EKHLU</name>
<feature type="signal peptide" evidence="1">
    <location>
        <begin position="1"/>
        <end position="18"/>
    </location>
</feature>
<organism evidence="2 3">
    <name type="scientific">Ekhidna lutea</name>
    <dbReference type="NCBI Taxonomy" id="447679"/>
    <lineage>
        <taxon>Bacteria</taxon>
        <taxon>Pseudomonadati</taxon>
        <taxon>Bacteroidota</taxon>
        <taxon>Cytophagia</taxon>
        <taxon>Cytophagales</taxon>
        <taxon>Reichenbachiellaceae</taxon>
        <taxon>Ekhidna</taxon>
    </lineage>
</organism>
<gene>
    <name evidence="2" type="ORF">SAMN05421640_2643</name>
</gene>
<dbReference type="EMBL" id="FZPD01000004">
    <property type="protein sequence ID" value="SNT17194.1"/>
    <property type="molecule type" value="Genomic_DNA"/>
</dbReference>
<keyword evidence="1" id="KW-0732">Signal</keyword>
<dbReference type="AlphaFoldDB" id="A0A239KJ64"/>
<keyword evidence="3" id="KW-1185">Reference proteome</keyword>
<proteinExistence type="predicted"/>